<evidence type="ECO:0000256" key="1">
    <source>
        <dbReference type="SAM" id="Phobius"/>
    </source>
</evidence>
<gene>
    <name evidence="2" type="ORF">BJ875DRAFT_453290</name>
</gene>
<dbReference type="Proteomes" id="UP000824998">
    <property type="component" value="Unassembled WGS sequence"/>
</dbReference>
<dbReference type="AlphaFoldDB" id="A0A9P7YPL5"/>
<accession>A0A9P7YPL5</accession>
<feature type="transmembrane region" description="Helical" evidence="1">
    <location>
        <begin position="12"/>
        <end position="38"/>
    </location>
</feature>
<keyword evidence="1" id="KW-1133">Transmembrane helix</keyword>
<sequence length="73" mass="8230">MPTVRAGSTGRQLVWLIFLVTNAHLHTVLTALPLLLVFRHGHRLEPRVPSTKSSPESHAFWHHIPILSAPREP</sequence>
<organism evidence="2 3">
    <name type="scientific">Amylocarpus encephaloides</name>
    <dbReference type="NCBI Taxonomy" id="45428"/>
    <lineage>
        <taxon>Eukaryota</taxon>
        <taxon>Fungi</taxon>
        <taxon>Dikarya</taxon>
        <taxon>Ascomycota</taxon>
        <taxon>Pezizomycotina</taxon>
        <taxon>Leotiomycetes</taxon>
        <taxon>Helotiales</taxon>
        <taxon>Helotiales incertae sedis</taxon>
        <taxon>Amylocarpus</taxon>
    </lineage>
</organism>
<evidence type="ECO:0000313" key="3">
    <source>
        <dbReference type="Proteomes" id="UP000824998"/>
    </source>
</evidence>
<proteinExistence type="predicted"/>
<evidence type="ECO:0000313" key="2">
    <source>
        <dbReference type="EMBL" id="KAG9237608.1"/>
    </source>
</evidence>
<comment type="caution">
    <text evidence="2">The sequence shown here is derived from an EMBL/GenBank/DDBJ whole genome shotgun (WGS) entry which is preliminary data.</text>
</comment>
<keyword evidence="3" id="KW-1185">Reference proteome</keyword>
<keyword evidence="1" id="KW-0472">Membrane</keyword>
<protein>
    <submittedName>
        <fullName evidence="2">Uncharacterized protein</fullName>
    </submittedName>
</protein>
<reference evidence="2" key="1">
    <citation type="journal article" date="2021" name="IMA Fungus">
        <title>Genomic characterization of three marine fungi, including Emericellopsis atlantica sp. nov. with signatures of a generalist lifestyle and marine biomass degradation.</title>
        <authorList>
            <person name="Hagestad O.C."/>
            <person name="Hou L."/>
            <person name="Andersen J.H."/>
            <person name="Hansen E.H."/>
            <person name="Altermark B."/>
            <person name="Li C."/>
            <person name="Kuhnert E."/>
            <person name="Cox R.J."/>
            <person name="Crous P.W."/>
            <person name="Spatafora J.W."/>
            <person name="Lail K."/>
            <person name="Amirebrahimi M."/>
            <person name="Lipzen A."/>
            <person name="Pangilinan J."/>
            <person name="Andreopoulos W."/>
            <person name="Hayes R.D."/>
            <person name="Ng V."/>
            <person name="Grigoriev I.V."/>
            <person name="Jackson S.A."/>
            <person name="Sutton T.D.S."/>
            <person name="Dobson A.D.W."/>
            <person name="Rama T."/>
        </authorList>
    </citation>
    <scope>NUCLEOTIDE SEQUENCE</scope>
    <source>
        <strain evidence="2">TRa018bII</strain>
    </source>
</reference>
<dbReference type="EMBL" id="MU251383">
    <property type="protein sequence ID" value="KAG9237608.1"/>
    <property type="molecule type" value="Genomic_DNA"/>
</dbReference>
<keyword evidence="1" id="KW-0812">Transmembrane</keyword>
<name>A0A9P7YPL5_9HELO</name>